<keyword evidence="1" id="KW-0949">S-adenosyl-L-methionine</keyword>
<protein>
    <recommendedName>
        <fullName evidence="1">Ribosomal RNA small subunit methyltransferase J</fullName>
        <ecNumber evidence="1">2.1.1.242</ecNumber>
    </recommendedName>
    <alternativeName>
        <fullName evidence="1">16S rRNA m2G1516 methyltransferase</fullName>
    </alternativeName>
    <alternativeName>
        <fullName evidence="1">rRNA (guanine-N(2)-)-methyltransferase</fullName>
    </alternativeName>
</protein>
<comment type="caution">
    <text evidence="1">Lacks conserved residue(s) required for the propagation of feature annotation.</text>
</comment>
<comment type="similarity">
    <text evidence="1">Belongs to the methyltransferase superfamily. RsmJ family.</text>
</comment>
<dbReference type="InterPro" id="IPR029063">
    <property type="entry name" value="SAM-dependent_MTases_sf"/>
</dbReference>
<dbReference type="PANTHER" id="PTHR36112">
    <property type="entry name" value="RIBOSOMAL RNA SMALL SUBUNIT METHYLTRANSFERASE J"/>
    <property type="match status" value="1"/>
</dbReference>
<sequence length="253" mass="27718">MKIAVAFSEAGITAQEQLLADKIAVPLLPHAEVMALKVDYYLQYNPDGLSLHCTDPDMRSAVSVDFSDARLNYRVNSSSLNQNIAKAIGVKGAIKPRVLDATAGLGKDAYLLASLGCKVQMLEKSPIVHALLEDGLRRAIAGSENLAVTAKRMTLREVDLLDTVTSSEPFDVVYLDPMFPARNKSARVKKDMYLLQKLLGHEEGDTGLLYAATQIARKRVVVKRGKLSPSLTSLKPDIEFKGSSSRYDVYLIH</sequence>
<gene>
    <name evidence="1" type="primary">rsmJ</name>
    <name evidence="2" type="ORF">COA96_09215</name>
</gene>
<reference evidence="3" key="1">
    <citation type="submission" date="2017-08" db="EMBL/GenBank/DDBJ databases">
        <title>A dynamic microbial community with high functional redundancy inhabits the cold, oxic subseafloor aquifer.</title>
        <authorList>
            <person name="Tully B.J."/>
            <person name="Wheat C.G."/>
            <person name="Glazer B.T."/>
            <person name="Huber J.A."/>
        </authorList>
    </citation>
    <scope>NUCLEOTIDE SEQUENCE [LARGE SCALE GENOMIC DNA]</scope>
</reference>
<dbReference type="CDD" id="cd02440">
    <property type="entry name" value="AdoMet_MTases"/>
    <property type="match status" value="1"/>
</dbReference>
<dbReference type="Gene3D" id="3.40.50.150">
    <property type="entry name" value="Vaccinia Virus protein VP39"/>
    <property type="match status" value="1"/>
</dbReference>
<dbReference type="Pfam" id="PF04445">
    <property type="entry name" value="SAM_MT"/>
    <property type="match status" value="1"/>
</dbReference>
<evidence type="ECO:0000313" key="3">
    <source>
        <dbReference type="Proteomes" id="UP000218327"/>
    </source>
</evidence>
<dbReference type="HAMAP" id="MF_01523">
    <property type="entry name" value="16SrRNA_methyltr_J"/>
    <property type="match status" value="1"/>
</dbReference>
<dbReference type="PANTHER" id="PTHR36112:SF1">
    <property type="entry name" value="RIBOSOMAL RNA SMALL SUBUNIT METHYLTRANSFERASE J"/>
    <property type="match status" value="1"/>
</dbReference>
<dbReference type="AlphaFoldDB" id="A0A2A5AZ50"/>
<dbReference type="InterPro" id="IPR007536">
    <property type="entry name" value="16SrRNA_methylTrfase_J"/>
</dbReference>
<dbReference type="GO" id="GO:0008990">
    <property type="term" value="F:rRNA (guanine-N2-)-methyltransferase activity"/>
    <property type="evidence" value="ECO:0007669"/>
    <property type="project" value="UniProtKB-UniRule"/>
</dbReference>
<comment type="function">
    <text evidence="1">Specifically methylates the guanosine in position 1516 of 16S rRNA.</text>
</comment>
<dbReference type="EC" id="2.1.1.242" evidence="1"/>
<keyword evidence="1" id="KW-0698">rRNA processing</keyword>
<keyword evidence="1" id="KW-0963">Cytoplasm</keyword>
<dbReference type="GO" id="GO:0005737">
    <property type="term" value="C:cytoplasm"/>
    <property type="evidence" value="ECO:0007669"/>
    <property type="project" value="UniProtKB-SubCell"/>
</dbReference>
<organism evidence="2 3">
    <name type="scientific">SAR86 cluster bacterium</name>
    <dbReference type="NCBI Taxonomy" id="2030880"/>
    <lineage>
        <taxon>Bacteria</taxon>
        <taxon>Pseudomonadati</taxon>
        <taxon>Pseudomonadota</taxon>
        <taxon>Gammaproteobacteria</taxon>
        <taxon>SAR86 cluster</taxon>
    </lineage>
</organism>
<accession>A0A2A5AZ50</accession>
<proteinExistence type="inferred from homology"/>
<feature type="binding site" evidence="1">
    <location>
        <position position="176"/>
    </location>
    <ligand>
        <name>S-adenosyl-L-methionine</name>
        <dbReference type="ChEBI" id="CHEBI:59789"/>
    </ligand>
</feature>
<name>A0A2A5AZ50_9GAMM</name>
<dbReference type="Proteomes" id="UP000218327">
    <property type="component" value="Unassembled WGS sequence"/>
</dbReference>
<evidence type="ECO:0000313" key="2">
    <source>
        <dbReference type="EMBL" id="PCJ24563.1"/>
    </source>
</evidence>
<evidence type="ECO:0000256" key="1">
    <source>
        <dbReference type="HAMAP-Rule" id="MF_01523"/>
    </source>
</evidence>
<comment type="subcellular location">
    <subcellularLocation>
        <location evidence="1">Cytoplasm</location>
    </subcellularLocation>
</comment>
<dbReference type="SUPFAM" id="SSF53335">
    <property type="entry name" value="S-adenosyl-L-methionine-dependent methyltransferases"/>
    <property type="match status" value="1"/>
</dbReference>
<comment type="caution">
    <text evidence="2">The sequence shown here is derived from an EMBL/GenBank/DDBJ whole genome shotgun (WGS) entry which is preliminary data.</text>
</comment>
<keyword evidence="1" id="KW-0808">Transferase</keyword>
<dbReference type="EMBL" id="NVVJ01000025">
    <property type="protein sequence ID" value="PCJ24563.1"/>
    <property type="molecule type" value="Genomic_DNA"/>
</dbReference>
<keyword evidence="1" id="KW-0489">Methyltransferase</keyword>
<comment type="catalytic activity">
    <reaction evidence="1">
        <text>guanosine(1516) in 16S rRNA + S-adenosyl-L-methionine = N(2)-methylguanosine(1516) in 16S rRNA + S-adenosyl-L-homocysteine + H(+)</text>
        <dbReference type="Rhea" id="RHEA:43220"/>
        <dbReference type="Rhea" id="RHEA-COMP:10412"/>
        <dbReference type="Rhea" id="RHEA-COMP:10413"/>
        <dbReference type="ChEBI" id="CHEBI:15378"/>
        <dbReference type="ChEBI" id="CHEBI:57856"/>
        <dbReference type="ChEBI" id="CHEBI:59789"/>
        <dbReference type="ChEBI" id="CHEBI:74269"/>
        <dbReference type="ChEBI" id="CHEBI:74481"/>
        <dbReference type="EC" id="2.1.1.242"/>
    </reaction>
</comment>